<proteinExistence type="predicted"/>
<evidence type="ECO:0000256" key="1">
    <source>
        <dbReference type="SAM" id="Phobius"/>
    </source>
</evidence>
<keyword evidence="1" id="KW-1133">Transmembrane helix</keyword>
<sequence length="133" mass="15365">MKKLKNLVEFLIRHQTADEEKLMFQIKIMLSLNRKNWKLRPLLNNIFLNSTLSCYASKCISSAAQPPKNIAHNVKISIGSQVHPYRFDRGFWPFAVSLTEFLVSIVVVVAIFAILVHQRRRNAGYNRLNPAEK</sequence>
<reference evidence="2 3" key="1">
    <citation type="journal article" date="2014" name="Genome Biol. Evol.">
        <title>The genome of the myxosporean Thelohanellus kitauei shows adaptations to nutrient acquisition within its fish host.</title>
        <authorList>
            <person name="Yang Y."/>
            <person name="Xiong J."/>
            <person name="Zhou Z."/>
            <person name="Huo F."/>
            <person name="Miao W."/>
            <person name="Ran C."/>
            <person name="Liu Y."/>
            <person name="Zhang J."/>
            <person name="Feng J."/>
            <person name="Wang M."/>
            <person name="Wang M."/>
            <person name="Wang L."/>
            <person name="Yao B."/>
        </authorList>
    </citation>
    <scope>NUCLEOTIDE SEQUENCE [LARGE SCALE GENOMIC DNA]</scope>
    <source>
        <strain evidence="2">Wuqing</strain>
    </source>
</reference>
<evidence type="ECO:0000313" key="2">
    <source>
        <dbReference type="EMBL" id="KII72880.1"/>
    </source>
</evidence>
<keyword evidence="1" id="KW-0812">Transmembrane</keyword>
<name>A0A0C2N965_THEKT</name>
<organism evidence="2 3">
    <name type="scientific">Thelohanellus kitauei</name>
    <name type="common">Myxosporean</name>
    <dbReference type="NCBI Taxonomy" id="669202"/>
    <lineage>
        <taxon>Eukaryota</taxon>
        <taxon>Metazoa</taxon>
        <taxon>Cnidaria</taxon>
        <taxon>Myxozoa</taxon>
        <taxon>Myxosporea</taxon>
        <taxon>Bivalvulida</taxon>
        <taxon>Platysporina</taxon>
        <taxon>Myxobolidae</taxon>
        <taxon>Thelohanellus</taxon>
    </lineage>
</organism>
<gene>
    <name evidence="2" type="ORF">RF11_12346</name>
</gene>
<dbReference type="Proteomes" id="UP000031668">
    <property type="component" value="Unassembled WGS sequence"/>
</dbReference>
<protein>
    <submittedName>
        <fullName evidence="2">Uncharacterized protein</fullName>
    </submittedName>
</protein>
<accession>A0A0C2N965</accession>
<feature type="transmembrane region" description="Helical" evidence="1">
    <location>
        <begin position="91"/>
        <end position="116"/>
    </location>
</feature>
<comment type="caution">
    <text evidence="2">The sequence shown here is derived from an EMBL/GenBank/DDBJ whole genome shotgun (WGS) entry which is preliminary data.</text>
</comment>
<keyword evidence="3" id="KW-1185">Reference proteome</keyword>
<dbReference type="EMBL" id="JWZT01001076">
    <property type="protein sequence ID" value="KII72880.1"/>
    <property type="molecule type" value="Genomic_DNA"/>
</dbReference>
<evidence type="ECO:0000313" key="3">
    <source>
        <dbReference type="Proteomes" id="UP000031668"/>
    </source>
</evidence>
<keyword evidence="1" id="KW-0472">Membrane</keyword>
<dbReference type="AlphaFoldDB" id="A0A0C2N965"/>